<dbReference type="OrthoDB" id="427711at2759"/>
<keyword evidence="8" id="KW-0479">Metal-binding</keyword>
<dbReference type="Pfam" id="PF11799">
    <property type="entry name" value="IMS_C"/>
    <property type="match status" value="1"/>
</dbReference>
<dbReference type="InterPro" id="IPR031991">
    <property type="entry name" value="Rev1_C"/>
</dbReference>
<proteinExistence type="inferred from homology"/>
<dbReference type="Gene3D" id="3.40.50.10190">
    <property type="entry name" value="BRCT domain"/>
    <property type="match status" value="1"/>
</dbReference>
<dbReference type="Gene3D" id="1.10.150.20">
    <property type="entry name" value="5' to 3' exonuclease, C-terminal subdomain"/>
    <property type="match status" value="1"/>
</dbReference>
<comment type="similarity">
    <text evidence="3">Belongs to the DNA polymerase type-Y family.</text>
</comment>
<dbReference type="STRING" id="58919.A0A316ZFR4"/>
<dbReference type="SUPFAM" id="SSF56672">
    <property type="entry name" value="DNA/RNA polymerases"/>
    <property type="match status" value="1"/>
</dbReference>
<evidence type="ECO:0000313" key="20">
    <source>
        <dbReference type="Proteomes" id="UP000245946"/>
    </source>
</evidence>
<evidence type="ECO:0000256" key="14">
    <source>
        <dbReference type="ARBA" id="ARBA00058985"/>
    </source>
</evidence>
<evidence type="ECO:0000256" key="12">
    <source>
        <dbReference type="ARBA" id="ARBA00023204"/>
    </source>
</evidence>
<dbReference type="Gene3D" id="6.10.250.1490">
    <property type="match status" value="1"/>
</dbReference>
<dbReference type="Proteomes" id="UP000245946">
    <property type="component" value="Unassembled WGS sequence"/>
</dbReference>
<feature type="compositionally biased region" description="Low complexity" evidence="16">
    <location>
        <begin position="400"/>
        <end position="410"/>
    </location>
</feature>
<feature type="domain" description="UmuC" evidence="18">
    <location>
        <begin position="664"/>
        <end position="885"/>
    </location>
</feature>
<evidence type="ECO:0000256" key="9">
    <source>
        <dbReference type="ARBA" id="ARBA00022763"/>
    </source>
</evidence>
<dbReference type="InterPro" id="IPR036775">
    <property type="entry name" value="DNA_pol_Y-fam_lit_finger_sf"/>
</dbReference>
<dbReference type="InterPro" id="IPR017961">
    <property type="entry name" value="DNA_pol_Y-fam_little_finger"/>
</dbReference>
<dbReference type="CDD" id="cd01701">
    <property type="entry name" value="PolY_Rev1"/>
    <property type="match status" value="1"/>
</dbReference>
<dbReference type="SMART" id="SM00292">
    <property type="entry name" value="BRCT"/>
    <property type="match status" value="1"/>
</dbReference>
<dbReference type="SUPFAM" id="SSF52113">
    <property type="entry name" value="BRCT domain"/>
    <property type="match status" value="1"/>
</dbReference>
<dbReference type="SUPFAM" id="SSF100879">
    <property type="entry name" value="Lesion bypass DNA polymerase (Y-family), little finger domain"/>
    <property type="match status" value="1"/>
</dbReference>
<dbReference type="Pfam" id="PF00817">
    <property type="entry name" value="IMS"/>
    <property type="match status" value="1"/>
</dbReference>
<feature type="region of interest" description="Disordered" evidence="16">
    <location>
        <begin position="182"/>
        <end position="202"/>
    </location>
</feature>
<evidence type="ECO:0000256" key="5">
    <source>
        <dbReference type="ARBA" id="ARBA00022634"/>
    </source>
</evidence>
<dbReference type="InterPro" id="IPR043128">
    <property type="entry name" value="Rev_trsase/Diguanyl_cyclase"/>
</dbReference>
<keyword evidence="9" id="KW-0227">DNA damage</keyword>
<feature type="region of interest" description="Disordered" evidence="16">
    <location>
        <begin position="312"/>
        <end position="377"/>
    </location>
</feature>
<evidence type="ECO:0000256" key="10">
    <source>
        <dbReference type="ARBA" id="ARBA00022842"/>
    </source>
</evidence>
<dbReference type="InterPro" id="IPR036420">
    <property type="entry name" value="BRCT_dom_sf"/>
</dbReference>
<dbReference type="Gene3D" id="3.30.1490.100">
    <property type="entry name" value="DNA polymerase, Y-family, little finger domain"/>
    <property type="match status" value="1"/>
</dbReference>
<dbReference type="InterPro" id="IPR001126">
    <property type="entry name" value="UmuC"/>
</dbReference>
<dbReference type="FunFam" id="3.30.1490.100:FF:000001">
    <property type="entry name" value="DNA repair protein REV1"/>
    <property type="match status" value="1"/>
</dbReference>
<feature type="compositionally biased region" description="Pro residues" evidence="16">
    <location>
        <begin position="1124"/>
        <end position="1146"/>
    </location>
</feature>
<feature type="domain" description="BRCT" evidence="17">
    <location>
        <begin position="206"/>
        <end position="294"/>
    </location>
</feature>
<evidence type="ECO:0000313" key="19">
    <source>
        <dbReference type="EMBL" id="PWN99752.1"/>
    </source>
</evidence>
<comment type="function">
    <text evidence="14">Deoxycytidyl transferase involved in DNA repair. Transfers a dCMP residue from dCTP to the 3'-end of a DNA primer in a template-dependent reaction. May assist in the first step in the bypass of abasic lesions by the insertion of a nucleotide opposite the lesion. Required for normal induction of mutations by physical and chemical agents. Involved in mitochondrial DNA mutagenesis.</text>
</comment>
<feature type="compositionally biased region" description="Basic and acidic residues" evidence="16">
    <location>
        <begin position="125"/>
        <end position="141"/>
    </location>
</feature>
<dbReference type="GO" id="GO:0006281">
    <property type="term" value="P:DNA repair"/>
    <property type="evidence" value="ECO:0007669"/>
    <property type="project" value="UniProtKB-KW"/>
</dbReference>
<dbReference type="GO" id="GO:0070987">
    <property type="term" value="P:error-free translesion synthesis"/>
    <property type="evidence" value="ECO:0007669"/>
    <property type="project" value="UniProtKB-ARBA"/>
</dbReference>
<comment type="subcellular location">
    <subcellularLocation>
        <location evidence="2">Nucleus</location>
    </subcellularLocation>
</comment>
<accession>A0A316ZFR4</accession>
<dbReference type="InterPro" id="IPR001357">
    <property type="entry name" value="BRCT_dom"/>
</dbReference>
<dbReference type="InterPro" id="IPR038401">
    <property type="entry name" value="Rev1_C_sf"/>
</dbReference>
<evidence type="ECO:0000259" key="18">
    <source>
        <dbReference type="PROSITE" id="PS50173"/>
    </source>
</evidence>
<keyword evidence="5" id="KW-0237">DNA synthesis</keyword>
<dbReference type="EMBL" id="KZ819287">
    <property type="protein sequence ID" value="PWN99752.1"/>
    <property type="molecule type" value="Genomic_DNA"/>
</dbReference>
<dbReference type="GO" id="GO:0017125">
    <property type="term" value="F:deoxycytidyl transferase activity"/>
    <property type="evidence" value="ECO:0007669"/>
    <property type="project" value="TreeGrafter"/>
</dbReference>
<dbReference type="Pfam" id="PF16727">
    <property type="entry name" value="REV1_C"/>
    <property type="match status" value="1"/>
</dbReference>
<evidence type="ECO:0000256" key="7">
    <source>
        <dbReference type="ARBA" id="ARBA00022695"/>
    </source>
</evidence>
<dbReference type="PROSITE" id="PS50172">
    <property type="entry name" value="BRCT"/>
    <property type="match status" value="1"/>
</dbReference>
<feature type="region of interest" description="Disordered" evidence="16">
    <location>
        <begin position="1092"/>
        <end position="1194"/>
    </location>
</feature>
<dbReference type="GO" id="GO:0046872">
    <property type="term" value="F:metal ion binding"/>
    <property type="evidence" value="ECO:0007669"/>
    <property type="project" value="UniProtKB-KW"/>
</dbReference>
<dbReference type="Gene3D" id="3.40.1170.60">
    <property type="match status" value="1"/>
</dbReference>
<feature type="compositionally biased region" description="Low complexity" evidence="16">
    <location>
        <begin position="72"/>
        <end position="84"/>
    </location>
</feature>
<keyword evidence="13" id="KW-0539">Nucleus</keyword>
<sequence>MSPPHDAPAAAPGALGAAVQAPLSQESVASVSGSSSFGEDEGFLAALATVELTPPGRARADSAIMPPPRLPPAALASARSSTATGIGSTPRTAKRARFAMDPSFDALPDVAERQGPSDSRGSKTQPRDADLQIRAGEERFDSQLVDDDAEARKRAYLNSSTYAPSAFGDLRTYKHNKRGKLKVQGSSMLGQGSSSGDGEAGSSDGLLSRIFEGTNCYINGHTDPPYAELRRLLLLHGGEHMVYLDTKSPCTHIIASSLTPKKRIEFRDYRTVRPEWVTASIAAGRMLDWRRFRCDATAAGAMDFGAAAGSRLPGSVRGVAPTPQGAGSWRSAGAAAAASQVASSSSHQQRQSDAVAAATRSVRSDVQSAGNADPWGRASAQTTLAAAVLRGKRHALPEPAEVAAQAPASPTSEQPASGDASSVAGEWEPTTPPRSSQSKEADLSPASWLAQLETPPKKAAEEVSSTAERLESRNAMLGGTPPPSSALMLAEGEPTQVPLERGQPIERAGVERRNAMPGGTPPPSSLALLAEGEATQAPSKGAHDTATTPARPSAASTLLLARPSPNAAKQTAAAQTEQTARQVFSSYASRPSNASAARLLSSPSWRKENTATSTAFLAGYYGKSRLHHLSTWKLELQDMVGQAMRESGRAEGSRDLPPGVGRVIMHVDFDSFFVTVGLRSRPELREQPVAVCHGSGEGASGDATSTSEIASCNYVARRFGVRNGMSLGQARKHCPEIQAIPYEFEAYMDVSIQFYSILLAHADVLESVSIDEALLDVSLLLESMRKGEEPEGADMEERRALLASYRGHVSSQGEVFTAEKQLAEALRDIIRTRTGCEASIGIGANVLQARLATRKAKPGGSFHLSPEKMLDFTADLDVDDLHGVGWSIRGRLKELFGTFNVGELRKVAKQGRLVAELGPKKGLVLWDKLHGRERDRLEACKLRQSLGASVNYAIRFTTMAESEAFVRRLCNEVAERLRKAKLRGRHITVQVMVRAASAPVEAPKFMGHGVCDTHNKSSGIPGTTAVDDGEVIFSVAWPMIRKLAPDATQQRGLSVALQKLEPSDGSVAQPKALPRQPQLNFAKAPRPVAANAPALEAPSLREAGSSRDSIPADDDEDEDEAPHPDPLQPGPEPRPRRSPSPAPPTPRKLATPAPMLPPPAPRAMAPPAPPAPRMWQPGPLAQRPFAPPPGTQFAIPSQIDDAVVAALPARMQEQVAAARAARAARLASASEPALAVSGLAARAVSAEPDLAVQRGRETLAQPSVHARAASTTPSKRRAAEDRAAFMPSFSQIDPGVLSALPDDVRDEVLRDAAIRSRSAAGASRSKSESPRKKQRTVSRPLAKAWGKTIVPADQPRAKVAVQAADPSKLSAADLEALEIDPAFFRALPLDMQRDTLHSQTRIVESKRARFKGRRHLAEQTRAEERRTAAERAARVAADPGGVAAEGGAPFPPLVLARSARQRDEEAGRVPSLGGKHTTQDVVALLQAWFARQRQTGPRANDAARFGAFLLACVHPEATPGAPALDLDKAATVLRAWLQLLRAAGFAEPPSTTGADEAAQRWWSAFTAARDAVNARVQQRFGFALSLR</sequence>
<dbReference type="Gene3D" id="1.20.58.1280">
    <property type="entry name" value="DNA repair protein Rev1, C-terminal domain"/>
    <property type="match status" value="1"/>
</dbReference>
<keyword evidence="11" id="KW-0238">DNA-binding</keyword>
<evidence type="ECO:0000256" key="13">
    <source>
        <dbReference type="ARBA" id="ARBA00023242"/>
    </source>
</evidence>
<dbReference type="Gene3D" id="3.30.70.270">
    <property type="match status" value="1"/>
</dbReference>
<evidence type="ECO:0000256" key="11">
    <source>
        <dbReference type="ARBA" id="ARBA00023125"/>
    </source>
</evidence>
<dbReference type="GO" id="GO:0003684">
    <property type="term" value="F:damaged DNA binding"/>
    <property type="evidence" value="ECO:0007669"/>
    <property type="project" value="InterPro"/>
</dbReference>
<evidence type="ECO:0000256" key="6">
    <source>
        <dbReference type="ARBA" id="ARBA00022679"/>
    </source>
</evidence>
<keyword evidence="20" id="KW-1185">Reference proteome</keyword>
<evidence type="ECO:0000256" key="2">
    <source>
        <dbReference type="ARBA" id="ARBA00004123"/>
    </source>
</evidence>
<protein>
    <recommendedName>
        <fullName evidence="4">DNA repair protein REV1</fullName>
    </recommendedName>
    <alternativeName>
        <fullName evidence="15">Reversionless protein 1</fullName>
    </alternativeName>
</protein>
<feature type="region of interest" description="Disordered" evidence="16">
    <location>
        <begin position="400"/>
        <end position="488"/>
    </location>
</feature>
<dbReference type="GO" id="GO:0042276">
    <property type="term" value="P:error-prone translesion synthesis"/>
    <property type="evidence" value="ECO:0007669"/>
    <property type="project" value="TreeGrafter"/>
</dbReference>
<organism evidence="19 20">
    <name type="scientific">Tilletiopsis washingtonensis</name>
    <dbReference type="NCBI Taxonomy" id="58919"/>
    <lineage>
        <taxon>Eukaryota</taxon>
        <taxon>Fungi</taxon>
        <taxon>Dikarya</taxon>
        <taxon>Basidiomycota</taxon>
        <taxon>Ustilaginomycotina</taxon>
        <taxon>Exobasidiomycetes</taxon>
        <taxon>Entylomatales</taxon>
        <taxon>Entylomatales incertae sedis</taxon>
        <taxon>Tilletiopsis</taxon>
    </lineage>
</organism>
<feature type="compositionally biased region" description="Low complexity" evidence="16">
    <location>
        <begin position="324"/>
        <end position="352"/>
    </location>
</feature>
<feature type="compositionally biased region" description="Pro residues" evidence="16">
    <location>
        <begin position="1154"/>
        <end position="1172"/>
    </location>
</feature>
<dbReference type="Pfam" id="PF14377">
    <property type="entry name" value="UBM"/>
    <property type="match status" value="3"/>
</dbReference>
<evidence type="ECO:0000256" key="15">
    <source>
        <dbReference type="ARBA" id="ARBA00081902"/>
    </source>
</evidence>
<feature type="compositionally biased region" description="Low complexity" evidence="16">
    <location>
        <begin position="1315"/>
        <end position="1324"/>
    </location>
</feature>
<evidence type="ECO:0000256" key="4">
    <source>
        <dbReference type="ARBA" id="ARBA00020399"/>
    </source>
</evidence>
<dbReference type="InterPro" id="IPR043502">
    <property type="entry name" value="DNA/RNA_pol_sf"/>
</dbReference>
<evidence type="ECO:0000256" key="3">
    <source>
        <dbReference type="ARBA" id="ARBA00010945"/>
    </source>
</evidence>
<feature type="compositionally biased region" description="Acidic residues" evidence="16">
    <location>
        <begin position="1111"/>
        <end position="1120"/>
    </location>
</feature>
<dbReference type="PANTHER" id="PTHR45990">
    <property type="entry name" value="DNA REPAIR PROTEIN REV1"/>
    <property type="match status" value="1"/>
</dbReference>
<dbReference type="GeneID" id="37269356"/>
<evidence type="ECO:0000259" key="17">
    <source>
        <dbReference type="PROSITE" id="PS50172"/>
    </source>
</evidence>
<keyword evidence="12" id="KW-0234">DNA repair</keyword>
<feature type="region of interest" description="Disordered" evidence="16">
    <location>
        <begin position="533"/>
        <end position="552"/>
    </location>
</feature>
<name>A0A316ZFR4_9BASI</name>
<dbReference type="PROSITE" id="PS50173">
    <property type="entry name" value="UMUC"/>
    <property type="match status" value="1"/>
</dbReference>
<dbReference type="GO" id="GO:0005634">
    <property type="term" value="C:nucleus"/>
    <property type="evidence" value="ECO:0007669"/>
    <property type="project" value="UniProtKB-SubCell"/>
</dbReference>
<evidence type="ECO:0000256" key="8">
    <source>
        <dbReference type="ARBA" id="ARBA00022723"/>
    </source>
</evidence>
<dbReference type="InterPro" id="IPR025527">
    <property type="entry name" value="HUWE1/Rev1_UBM"/>
</dbReference>
<keyword evidence="7" id="KW-0548">Nucleotidyltransferase</keyword>
<evidence type="ECO:0000256" key="16">
    <source>
        <dbReference type="SAM" id="MobiDB-lite"/>
    </source>
</evidence>
<dbReference type="FunFam" id="3.40.50.10190:FF:000011">
    <property type="entry name" value="DNA repair protein REV1"/>
    <property type="match status" value="1"/>
</dbReference>
<feature type="region of interest" description="Disordered" evidence="16">
    <location>
        <begin position="57"/>
        <end position="94"/>
    </location>
</feature>
<gene>
    <name evidence="19" type="ORF">FA09DRAFT_328536</name>
</gene>
<dbReference type="RefSeq" id="XP_025600031.1">
    <property type="nucleotide sequence ID" value="XM_025741812.1"/>
</dbReference>
<keyword evidence="6" id="KW-0808">Transferase</keyword>
<comment type="cofactor">
    <cofactor evidence="1">
        <name>Mg(2+)</name>
        <dbReference type="ChEBI" id="CHEBI:18420"/>
    </cofactor>
</comment>
<dbReference type="GO" id="GO:0003887">
    <property type="term" value="F:DNA-directed DNA polymerase activity"/>
    <property type="evidence" value="ECO:0007669"/>
    <property type="project" value="TreeGrafter"/>
</dbReference>
<dbReference type="PANTHER" id="PTHR45990:SF1">
    <property type="entry name" value="DNA REPAIR PROTEIN REV1"/>
    <property type="match status" value="1"/>
</dbReference>
<keyword evidence="10" id="KW-0460">Magnesium</keyword>
<feature type="region of interest" description="Disordered" evidence="16">
    <location>
        <begin position="1315"/>
        <end position="1340"/>
    </location>
</feature>
<evidence type="ECO:0000256" key="1">
    <source>
        <dbReference type="ARBA" id="ARBA00001946"/>
    </source>
</evidence>
<feature type="region of interest" description="Disordered" evidence="16">
    <location>
        <begin position="107"/>
        <end position="143"/>
    </location>
</feature>
<reference evidence="19 20" key="1">
    <citation type="journal article" date="2018" name="Mol. Biol. Evol.">
        <title>Broad Genomic Sampling Reveals a Smut Pathogenic Ancestry of the Fungal Clade Ustilaginomycotina.</title>
        <authorList>
            <person name="Kijpornyongpan T."/>
            <person name="Mondo S.J."/>
            <person name="Barry K."/>
            <person name="Sandor L."/>
            <person name="Lee J."/>
            <person name="Lipzen A."/>
            <person name="Pangilinan J."/>
            <person name="LaButti K."/>
            <person name="Hainaut M."/>
            <person name="Henrissat B."/>
            <person name="Grigoriev I.V."/>
            <person name="Spatafora J.W."/>
            <person name="Aime M.C."/>
        </authorList>
    </citation>
    <scope>NUCLEOTIDE SEQUENCE [LARGE SCALE GENOMIC DNA]</scope>
    <source>
        <strain evidence="19 20">MCA 4186</strain>
    </source>
</reference>